<keyword evidence="2" id="KW-1185">Reference proteome</keyword>
<name>A0A367UHA9_9PROT</name>
<proteinExistence type="predicted"/>
<dbReference type="RefSeq" id="WP_114120005.1">
    <property type="nucleotide sequence ID" value="NZ_JPWA01000001.1"/>
</dbReference>
<sequence>MAISLEEQLYSPVKDYFESFGYEVKSEVQKCDLVAMKDDAVIAAELKLKFGLPVIYQALERLSGVDLVYIATALPEGKVARKNWDRQAKKAIRLCQMLGVGLIVVHHRTMKADCLVDPAPYTPRKYTKKQNRIVSEFKRRSGDHNVGGTNRKRLVTAYLEDSLRCLRAFGLYQQYRGVEIRNLSGVDNASAILRNNHYGWFNRVERGVYEVTPKGREALQEYSDIIAAQLAQESQARLLA</sequence>
<dbReference type="InterPro" id="IPR018679">
    <property type="entry name" value="DUF2161"/>
</dbReference>
<evidence type="ECO:0000313" key="2">
    <source>
        <dbReference type="Proteomes" id="UP000252419"/>
    </source>
</evidence>
<dbReference type="EMBL" id="JPWA01000001">
    <property type="protein sequence ID" value="RCK07549.1"/>
    <property type="molecule type" value="Genomic_DNA"/>
</dbReference>
<dbReference type="Proteomes" id="UP000252419">
    <property type="component" value="Unassembled WGS sequence"/>
</dbReference>
<comment type="caution">
    <text evidence="1">The sequence shown here is derived from an EMBL/GenBank/DDBJ whole genome shotgun (WGS) entry which is preliminary data.</text>
</comment>
<reference evidence="1 2" key="1">
    <citation type="submission" date="2014-07" db="EMBL/GenBank/DDBJ databases">
        <title>Draft genome sequence of Thalassospira xianhensis P-4 (MCCC 1A02616).</title>
        <authorList>
            <person name="Lai Q."/>
            <person name="Shao Z."/>
        </authorList>
    </citation>
    <scope>NUCLEOTIDE SEQUENCE [LARGE SCALE GENOMIC DNA]</scope>
    <source>
        <strain evidence="1 2">MCCC 1A02616</strain>
    </source>
</reference>
<dbReference type="AlphaFoldDB" id="A0A367UHA9"/>
<gene>
    <name evidence="1" type="ORF">TH5_00240</name>
</gene>
<protein>
    <submittedName>
        <fullName evidence="1">Uncharacterized protein</fullName>
    </submittedName>
</protein>
<evidence type="ECO:0000313" key="1">
    <source>
        <dbReference type="EMBL" id="RCK07549.1"/>
    </source>
</evidence>
<organism evidence="1 2">
    <name type="scientific">Thalassospira xianhensis MCCC 1A02616</name>
    <dbReference type="NCBI Taxonomy" id="1177929"/>
    <lineage>
        <taxon>Bacteria</taxon>
        <taxon>Pseudomonadati</taxon>
        <taxon>Pseudomonadota</taxon>
        <taxon>Alphaproteobacteria</taxon>
        <taxon>Rhodospirillales</taxon>
        <taxon>Thalassospiraceae</taxon>
        <taxon>Thalassospira</taxon>
    </lineage>
</organism>
<accession>A0A367UHA9</accession>
<dbReference type="Pfam" id="PF09929">
    <property type="entry name" value="DUF2161"/>
    <property type="match status" value="1"/>
</dbReference>